<proteinExistence type="predicted"/>
<dbReference type="AlphaFoldDB" id="A0AAW2Y8R4"/>
<protein>
    <submittedName>
        <fullName evidence="2">OVARIAN TUMOR DOMAIN-containing deubiquitinating enzyme 4</fullName>
    </submittedName>
</protein>
<dbReference type="EMBL" id="JACGWN010000001">
    <property type="protein sequence ID" value="KAL0462143.1"/>
    <property type="molecule type" value="Genomic_DNA"/>
</dbReference>
<reference evidence="2" key="1">
    <citation type="submission" date="2020-06" db="EMBL/GenBank/DDBJ databases">
        <authorList>
            <person name="Li T."/>
            <person name="Hu X."/>
            <person name="Zhang T."/>
            <person name="Song X."/>
            <person name="Zhang H."/>
            <person name="Dai N."/>
            <person name="Sheng W."/>
            <person name="Hou X."/>
            <person name="Wei L."/>
        </authorList>
    </citation>
    <scope>NUCLEOTIDE SEQUENCE</scope>
    <source>
        <strain evidence="2">KEN1</strain>
        <tissue evidence="2">Leaf</tissue>
    </source>
</reference>
<gene>
    <name evidence="2" type="ORF">Slati_0101900</name>
</gene>
<accession>A0AAW2Y8R4</accession>
<feature type="domain" description="OTU" evidence="1">
    <location>
        <begin position="18"/>
        <end position="69"/>
    </location>
</feature>
<dbReference type="Gene3D" id="3.90.70.80">
    <property type="match status" value="1"/>
</dbReference>
<name>A0AAW2Y8R4_9LAMI</name>
<dbReference type="InterPro" id="IPR003323">
    <property type="entry name" value="OTU_dom"/>
</dbReference>
<dbReference type="Pfam" id="PF02338">
    <property type="entry name" value="OTU"/>
    <property type="match status" value="1"/>
</dbReference>
<organism evidence="2">
    <name type="scientific">Sesamum latifolium</name>
    <dbReference type="NCBI Taxonomy" id="2727402"/>
    <lineage>
        <taxon>Eukaryota</taxon>
        <taxon>Viridiplantae</taxon>
        <taxon>Streptophyta</taxon>
        <taxon>Embryophyta</taxon>
        <taxon>Tracheophyta</taxon>
        <taxon>Spermatophyta</taxon>
        <taxon>Magnoliopsida</taxon>
        <taxon>eudicotyledons</taxon>
        <taxon>Gunneridae</taxon>
        <taxon>Pentapetalae</taxon>
        <taxon>asterids</taxon>
        <taxon>lamiids</taxon>
        <taxon>Lamiales</taxon>
        <taxon>Pedaliaceae</taxon>
        <taxon>Sesamum</taxon>
    </lineage>
</organism>
<evidence type="ECO:0000259" key="1">
    <source>
        <dbReference type="Pfam" id="PF02338"/>
    </source>
</evidence>
<comment type="caution">
    <text evidence="2">The sequence shown here is derived from an EMBL/GenBank/DDBJ whole genome shotgun (WGS) entry which is preliminary data.</text>
</comment>
<evidence type="ECO:0000313" key="2">
    <source>
        <dbReference type="EMBL" id="KAL0462143.1"/>
    </source>
</evidence>
<sequence>MHQLSLVYSSAPYCTGIPGDGRCLFRSIAHGACIRSGKPAPNEKLQRELADDLRARTREMKMNVTSRKMKFDLNEVPVFGQHIKTPYLTGNSNPDRVWPDLNQPWQVRYTYSSGKVTNHIPSVSHLFCCWSGPAEPDLG</sequence>
<reference evidence="2" key="2">
    <citation type="journal article" date="2024" name="Plant">
        <title>Genomic evolution and insights into agronomic trait innovations of Sesamum species.</title>
        <authorList>
            <person name="Miao H."/>
            <person name="Wang L."/>
            <person name="Qu L."/>
            <person name="Liu H."/>
            <person name="Sun Y."/>
            <person name="Le M."/>
            <person name="Wang Q."/>
            <person name="Wei S."/>
            <person name="Zheng Y."/>
            <person name="Lin W."/>
            <person name="Duan Y."/>
            <person name="Cao H."/>
            <person name="Xiong S."/>
            <person name="Wang X."/>
            <person name="Wei L."/>
            <person name="Li C."/>
            <person name="Ma Q."/>
            <person name="Ju M."/>
            <person name="Zhao R."/>
            <person name="Li G."/>
            <person name="Mu C."/>
            <person name="Tian Q."/>
            <person name="Mei H."/>
            <person name="Zhang T."/>
            <person name="Gao T."/>
            <person name="Zhang H."/>
        </authorList>
    </citation>
    <scope>NUCLEOTIDE SEQUENCE</scope>
    <source>
        <tissue evidence="2">Leaf</tissue>
    </source>
</reference>